<accession>V8QLS9</accession>
<feature type="signal peptide" evidence="1">
    <location>
        <begin position="1"/>
        <end position="24"/>
    </location>
</feature>
<evidence type="ECO:0000259" key="2">
    <source>
        <dbReference type="Pfam" id="PF03413"/>
    </source>
</evidence>
<evidence type="ECO:0000313" key="4">
    <source>
        <dbReference type="Proteomes" id="UP000018733"/>
    </source>
</evidence>
<dbReference type="HOGENOM" id="CLU_2191363_0_0_4"/>
<dbReference type="PATRIC" id="fig|1424334.3.peg.3963"/>
<proteinExistence type="predicted"/>
<feature type="chain" id="PRO_5004771830" description="PepSY domain-containing protein" evidence="1">
    <location>
        <begin position="25"/>
        <end position="108"/>
    </location>
</feature>
<dbReference type="EMBL" id="AYXT01000013">
    <property type="protein sequence ID" value="ETF00921.1"/>
    <property type="molecule type" value="Genomic_DNA"/>
</dbReference>
<keyword evidence="1" id="KW-0732">Signal</keyword>
<dbReference type="eggNOG" id="COG3212">
    <property type="taxonomic scope" value="Bacteria"/>
</dbReference>
<dbReference type="InterPro" id="IPR025711">
    <property type="entry name" value="PepSY"/>
</dbReference>
<dbReference type="Pfam" id="PF03413">
    <property type="entry name" value="PepSY"/>
    <property type="match status" value="1"/>
</dbReference>
<protein>
    <recommendedName>
        <fullName evidence="2">PepSY domain-containing protein</fullName>
    </recommendedName>
</protein>
<evidence type="ECO:0000256" key="1">
    <source>
        <dbReference type="SAM" id="SignalP"/>
    </source>
</evidence>
<keyword evidence="4" id="KW-1185">Reference proteome</keyword>
<sequence>MKKFITASMIGLLVAAAPVTQALAYQGGHRSDVSPAQAMRIAERAVGGKAYKAEPDHYKGRRAYSVDVRQARSLVQVDVDARSGKILHMEREKSHGPYAHRQFDRQHR</sequence>
<dbReference type="RefSeq" id="WP_024006879.1">
    <property type="nucleotide sequence ID" value="NZ_KI650982.1"/>
</dbReference>
<comment type="caution">
    <text evidence="3">The sequence shown here is derived from an EMBL/GenBank/DDBJ whole genome shotgun (WGS) entry which is preliminary data.</text>
</comment>
<name>V8QLS9_9BURK</name>
<dbReference type="OrthoDB" id="8687335at2"/>
<organism evidence="3 4">
    <name type="scientific">Advenella kashmirensis W13003</name>
    <dbReference type="NCBI Taxonomy" id="1424334"/>
    <lineage>
        <taxon>Bacteria</taxon>
        <taxon>Pseudomonadati</taxon>
        <taxon>Pseudomonadota</taxon>
        <taxon>Betaproteobacteria</taxon>
        <taxon>Burkholderiales</taxon>
        <taxon>Alcaligenaceae</taxon>
    </lineage>
</organism>
<reference evidence="3 4" key="1">
    <citation type="journal article" date="2014" name="Genome Announc.">
        <title>Draft Genome Sequence of Advenella kashmirensis Strain W13003, a Polycyclic Aromatic Hydrocarbon-Degrading Bacterium.</title>
        <authorList>
            <person name="Wang X."/>
            <person name="Jin D."/>
            <person name="Zhou L."/>
            <person name="Wu L."/>
            <person name="An W."/>
            <person name="Zhao L."/>
        </authorList>
    </citation>
    <scope>NUCLEOTIDE SEQUENCE [LARGE SCALE GENOMIC DNA]</scope>
    <source>
        <strain evidence="3 4">W13003</strain>
    </source>
</reference>
<dbReference type="STRING" id="1424334.W822_19750"/>
<evidence type="ECO:0000313" key="3">
    <source>
        <dbReference type="EMBL" id="ETF00921.1"/>
    </source>
</evidence>
<dbReference type="Gene3D" id="3.10.450.40">
    <property type="match status" value="1"/>
</dbReference>
<gene>
    <name evidence="3" type="ORF">W822_19750</name>
</gene>
<dbReference type="AlphaFoldDB" id="V8QLS9"/>
<feature type="domain" description="PepSY" evidence="2">
    <location>
        <begin position="33"/>
        <end position="87"/>
    </location>
</feature>
<dbReference type="Proteomes" id="UP000018733">
    <property type="component" value="Unassembled WGS sequence"/>
</dbReference>